<proteinExistence type="predicted"/>
<evidence type="ECO:0000313" key="2">
    <source>
        <dbReference type="Proteomes" id="UP000094844"/>
    </source>
</evidence>
<name>A0A1C6YX09_HAFAL</name>
<dbReference type="AlphaFoldDB" id="A0A1C6YX09"/>
<gene>
    <name evidence="1" type="ORF">BN1044_00852</name>
</gene>
<dbReference type="RefSeq" id="WP_139130886.1">
    <property type="nucleotide sequence ID" value="NZ_FMIQ01000011.1"/>
</dbReference>
<dbReference type="EMBL" id="FMIQ01000011">
    <property type="protein sequence ID" value="SCM51390.1"/>
    <property type="molecule type" value="Genomic_DNA"/>
</dbReference>
<reference evidence="1 2" key="1">
    <citation type="submission" date="2016-09" db="EMBL/GenBank/DDBJ databases">
        <authorList>
            <person name="Capua I."/>
            <person name="De Benedictis P."/>
            <person name="Joannis T."/>
            <person name="Lombin L.H."/>
            <person name="Cattoli G."/>
        </authorList>
    </citation>
    <scope>NUCLEOTIDE SEQUENCE [LARGE SCALE GENOMIC DNA]</scope>
    <source>
        <strain evidence="1 2">GB001</strain>
    </source>
</reference>
<dbReference type="OrthoDB" id="6524844at2"/>
<dbReference type="Proteomes" id="UP000094844">
    <property type="component" value="Unassembled WGS sequence"/>
</dbReference>
<organism evidence="1 2">
    <name type="scientific">Hafnia alvei</name>
    <dbReference type="NCBI Taxonomy" id="569"/>
    <lineage>
        <taxon>Bacteria</taxon>
        <taxon>Pseudomonadati</taxon>
        <taxon>Pseudomonadota</taxon>
        <taxon>Gammaproteobacteria</taxon>
        <taxon>Enterobacterales</taxon>
        <taxon>Hafniaceae</taxon>
        <taxon>Hafnia</taxon>
    </lineage>
</organism>
<evidence type="ECO:0000313" key="1">
    <source>
        <dbReference type="EMBL" id="SCM51390.1"/>
    </source>
</evidence>
<accession>A0A1C6YX09</accession>
<sequence length="93" mass="10395">MMHSNSKERGASEYTFVVEYEKGKEPAVSGATEILGGRLVYVAFEDIRDNQLTPEEASVLSDFIGSDGDSFLEYCENYDINPDHVIEKLRSAI</sequence>
<protein>
    <submittedName>
        <fullName evidence="1">Uncharacterized protein</fullName>
    </submittedName>
</protein>